<gene>
    <name evidence="1" type="ORF">KIW84_042213</name>
</gene>
<dbReference type="Proteomes" id="UP001058974">
    <property type="component" value="Chromosome 4"/>
</dbReference>
<dbReference type="PANTHER" id="PTHR31286:SF176">
    <property type="entry name" value="DUF4283 DOMAIN PROTEIN"/>
    <property type="match status" value="1"/>
</dbReference>
<dbReference type="AlphaFoldDB" id="A0A9D5ASA9"/>
<dbReference type="EMBL" id="JAMSHJ010000004">
    <property type="protein sequence ID" value="KAI5417516.1"/>
    <property type="molecule type" value="Genomic_DNA"/>
</dbReference>
<dbReference type="PANTHER" id="PTHR31286">
    <property type="entry name" value="GLYCINE-RICH CELL WALL STRUCTURAL PROTEIN 1.8-LIKE"/>
    <property type="match status" value="1"/>
</dbReference>
<sequence>MEVHLLFPETSSSPAQLQKPPTLFINPQPIVQKYIVQALNVNSNVSHVPTSQLPQTCYKGDCLAISILEEEYLAGIEACKHNLHGFYELSFSSLEDAKRVMSNGGWNISSGTPKLFPWSKDFNPNLHRSSNFHVWIHLFGLDQEYWCSNISFALASNMVTPICTNYVASKSMFDQPFGHFARVLVNVDLITPQVKIQLDGYSETLRCEEKFFMNNLEGALHKEHLFWKERAKVKWHLEGDRNTKYFHKIYKIKSATNNIYALIIDENLVFDQETLSSHVVDNFKNLFSFPVGTNIDLDLIKDIIPNLISHEDNQLLINIHTDIEIKEAVFNLNKDGAHEPDGFRAFFFQHY</sequence>
<protein>
    <recommendedName>
        <fullName evidence="3">DUF4283 domain-containing protein</fullName>
    </recommendedName>
</protein>
<dbReference type="Gramene" id="Psat04G0221300-T1">
    <property type="protein sequence ID" value="KAI5417516.1"/>
    <property type="gene ID" value="KIW84_042213"/>
</dbReference>
<comment type="caution">
    <text evidence="1">The sequence shown here is derived from an EMBL/GenBank/DDBJ whole genome shotgun (WGS) entry which is preliminary data.</text>
</comment>
<proteinExistence type="predicted"/>
<reference evidence="1 2" key="1">
    <citation type="journal article" date="2022" name="Nat. Genet.">
        <title>Improved pea reference genome and pan-genome highlight genomic features and evolutionary characteristics.</title>
        <authorList>
            <person name="Yang T."/>
            <person name="Liu R."/>
            <person name="Luo Y."/>
            <person name="Hu S."/>
            <person name="Wang D."/>
            <person name="Wang C."/>
            <person name="Pandey M.K."/>
            <person name="Ge S."/>
            <person name="Xu Q."/>
            <person name="Li N."/>
            <person name="Li G."/>
            <person name="Huang Y."/>
            <person name="Saxena R.K."/>
            <person name="Ji Y."/>
            <person name="Li M."/>
            <person name="Yan X."/>
            <person name="He Y."/>
            <person name="Liu Y."/>
            <person name="Wang X."/>
            <person name="Xiang C."/>
            <person name="Varshney R.K."/>
            <person name="Ding H."/>
            <person name="Gao S."/>
            <person name="Zong X."/>
        </authorList>
    </citation>
    <scope>NUCLEOTIDE SEQUENCE [LARGE SCALE GENOMIC DNA]</scope>
    <source>
        <strain evidence="1 2">cv. Zhongwan 6</strain>
    </source>
</reference>
<accession>A0A9D5ASA9</accession>
<evidence type="ECO:0000313" key="1">
    <source>
        <dbReference type="EMBL" id="KAI5417516.1"/>
    </source>
</evidence>
<evidence type="ECO:0008006" key="3">
    <source>
        <dbReference type="Google" id="ProtNLM"/>
    </source>
</evidence>
<name>A0A9D5ASA9_PEA</name>
<evidence type="ECO:0000313" key="2">
    <source>
        <dbReference type="Proteomes" id="UP001058974"/>
    </source>
</evidence>
<keyword evidence="2" id="KW-1185">Reference proteome</keyword>
<dbReference type="InterPro" id="IPR040256">
    <property type="entry name" value="At4g02000-like"/>
</dbReference>
<organism evidence="1 2">
    <name type="scientific">Pisum sativum</name>
    <name type="common">Garden pea</name>
    <name type="synonym">Lathyrus oleraceus</name>
    <dbReference type="NCBI Taxonomy" id="3888"/>
    <lineage>
        <taxon>Eukaryota</taxon>
        <taxon>Viridiplantae</taxon>
        <taxon>Streptophyta</taxon>
        <taxon>Embryophyta</taxon>
        <taxon>Tracheophyta</taxon>
        <taxon>Spermatophyta</taxon>
        <taxon>Magnoliopsida</taxon>
        <taxon>eudicotyledons</taxon>
        <taxon>Gunneridae</taxon>
        <taxon>Pentapetalae</taxon>
        <taxon>rosids</taxon>
        <taxon>fabids</taxon>
        <taxon>Fabales</taxon>
        <taxon>Fabaceae</taxon>
        <taxon>Papilionoideae</taxon>
        <taxon>50 kb inversion clade</taxon>
        <taxon>NPAAA clade</taxon>
        <taxon>Hologalegina</taxon>
        <taxon>IRL clade</taxon>
        <taxon>Fabeae</taxon>
        <taxon>Lathyrus</taxon>
    </lineage>
</organism>